<dbReference type="Pfam" id="PF01569">
    <property type="entry name" value="PAP2"/>
    <property type="match status" value="1"/>
</dbReference>
<dbReference type="InterPro" id="IPR000326">
    <property type="entry name" value="PAP2/HPO"/>
</dbReference>
<dbReference type="SMART" id="SM00014">
    <property type="entry name" value="acidPPc"/>
    <property type="match status" value="1"/>
</dbReference>
<protein>
    <submittedName>
        <fullName evidence="2">Phosphatase PAP2 family protein</fullName>
    </submittedName>
</protein>
<comment type="caution">
    <text evidence="2">The sequence shown here is derived from an EMBL/GenBank/DDBJ whole genome shotgun (WGS) entry which is preliminary data.</text>
</comment>
<reference evidence="2 3" key="1">
    <citation type="submission" date="2024-04" db="EMBL/GenBank/DDBJ databases">
        <title>Human intestinal bacterial collection.</title>
        <authorList>
            <person name="Pauvert C."/>
            <person name="Hitch T.C.A."/>
            <person name="Clavel T."/>
        </authorList>
    </citation>
    <scope>NUCLEOTIDE SEQUENCE [LARGE SCALE GENOMIC DNA]</scope>
    <source>
        <strain evidence="2 3">CLA-AA-H145</strain>
    </source>
</reference>
<dbReference type="Proteomes" id="UP001487296">
    <property type="component" value="Unassembled WGS sequence"/>
</dbReference>
<proteinExistence type="predicted"/>
<name>A0ABV1FP59_9BACT</name>
<evidence type="ECO:0000313" key="3">
    <source>
        <dbReference type="Proteomes" id="UP001487296"/>
    </source>
</evidence>
<feature type="domain" description="Phosphatidic acid phosphatase type 2/haloperoxidase" evidence="1">
    <location>
        <begin position="37"/>
        <end position="142"/>
    </location>
</feature>
<dbReference type="SUPFAM" id="SSF48317">
    <property type="entry name" value="Acid phosphatase/Vanadium-dependent haloperoxidase"/>
    <property type="match status" value="1"/>
</dbReference>
<keyword evidence="3" id="KW-1185">Reference proteome</keyword>
<evidence type="ECO:0000259" key="1">
    <source>
        <dbReference type="SMART" id="SM00014"/>
    </source>
</evidence>
<dbReference type="Gene3D" id="1.20.144.10">
    <property type="entry name" value="Phosphatidic acid phosphatase type 2/haloperoxidase"/>
    <property type="match status" value="1"/>
</dbReference>
<organism evidence="2 3">
    <name type="scientific">Hallella faecis</name>
    <dbReference type="NCBI Taxonomy" id="2841596"/>
    <lineage>
        <taxon>Bacteria</taxon>
        <taxon>Pseudomonadati</taxon>
        <taxon>Bacteroidota</taxon>
        <taxon>Bacteroidia</taxon>
        <taxon>Bacteroidales</taxon>
        <taxon>Prevotellaceae</taxon>
        <taxon>Hallella</taxon>
    </lineage>
</organism>
<dbReference type="RefSeq" id="WP_252344872.1">
    <property type="nucleotide sequence ID" value="NZ_JAHKBE010000008.1"/>
</dbReference>
<gene>
    <name evidence="2" type="ORF">AAAT34_03810</name>
</gene>
<accession>A0ABV1FP59</accession>
<evidence type="ECO:0000313" key="2">
    <source>
        <dbReference type="EMBL" id="MEQ2486179.1"/>
    </source>
</evidence>
<dbReference type="InterPro" id="IPR036938">
    <property type="entry name" value="PAP2/HPO_sf"/>
</dbReference>
<sequence length="170" mass="18270">MAQKPYHGDGPDDWLRFVPVASAYALKACGVESASSWKRLAINTATSYVLSCGTTWALKHAIHERRPDGTDNRAFPSGHATVAFAGAAILDKEFRHVSPWISVGGYAVATGVAVDRLVRNRHEWHDVVAGAAIGVGGTWLGYWLGDKITGKSSRYQVGFDGNCVSLAVKL</sequence>
<dbReference type="EMBL" id="JBBNFP010000008">
    <property type="protein sequence ID" value="MEQ2486179.1"/>
    <property type="molecule type" value="Genomic_DNA"/>
</dbReference>